<accession>A0A4R3YHR5</accession>
<dbReference type="RefSeq" id="WP_124947297.1">
    <property type="nucleotide sequence ID" value="NZ_BHVT01000073.1"/>
</dbReference>
<evidence type="ECO:0000256" key="2">
    <source>
        <dbReference type="ARBA" id="ARBA00001966"/>
    </source>
</evidence>
<dbReference type="Gene3D" id="1.20.1440.230">
    <property type="entry name" value="NADH-ubiquinone oxidoreductase 51kDa subunit, iron-sulphur binding domain"/>
    <property type="match status" value="1"/>
</dbReference>
<dbReference type="Pfam" id="PF10531">
    <property type="entry name" value="SLBB"/>
    <property type="match status" value="1"/>
</dbReference>
<evidence type="ECO:0000256" key="13">
    <source>
        <dbReference type="RuleBase" id="RU364066"/>
    </source>
</evidence>
<sequence length="420" mass="46265">MNEVIFNTQHLDKPWTLETYRSSGGYEMLKKVVTEKVPSEEIISEVKKSALRGRGGAGFPTGLKWSFMPRHFDGDKYLVCNSDEGEPGTFKDRDILLLNPHVLIEGMAIAAYTMNVKVGYNYIHGEIFEAYDRFEAALEEARAAGFLGDNLFGTDFSFNLHAHHGYGAYICGEETALLESIEGKKGQPRFKPPFPASYGLYGKPTTINNTETFACIPYIIRHGGQQFLELGKPNNGGTKIFSVSGHVNKPGNYEVPMGTPFSELLEMAGGMRGGRKLKACIPGGSSVPVVPGDIMMDVTMDYDAIAKAGSSLGAGSVIIMDDTVCMVKALERLSYFYYEESCGQCTPCREGTGWLYRIVHRIEHGKGKLEDLDLLVDVSNNIGGRTICALGDAAATPVKSFIKHFREEFEYHIKHGKCMV</sequence>
<dbReference type="SUPFAM" id="SSF142019">
    <property type="entry name" value="Nqo1 FMN-binding domain-like"/>
    <property type="match status" value="1"/>
</dbReference>
<evidence type="ECO:0000259" key="14">
    <source>
        <dbReference type="SMART" id="SM00928"/>
    </source>
</evidence>
<dbReference type="AlphaFoldDB" id="A0A4R3YHR5"/>
<evidence type="ECO:0000256" key="10">
    <source>
        <dbReference type="ARBA" id="ARBA00023014"/>
    </source>
</evidence>
<dbReference type="InterPro" id="IPR011538">
    <property type="entry name" value="Nuo51_FMN-bd"/>
</dbReference>
<reference evidence="15 16" key="1">
    <citation type="submission" date="2019-03" db="EMBL/GenBank/DDBJ databases">
        <title>Genomic Encyclopedia of Type Strains, Phase IV (KMG-IV): sequencing the most valuable type-strain genomes for metagenomic binning, comparative biology and taxonomic classification.</title>
        <authorList>
            <person name="Goeker M."/>
        </authorList>
    </citation>
    <scope>NUCLEOTIDE SEQUENCE [LARGE SCALE GENOMIC DNA]</scope>
    <source>
        <strain evidence="15 16">DSM 100309</strain>
    </source>
</reference>
<dbReference type="OrthoDB" id="9805533at2"/>
<evidence type="ECO:0000256" key="7">
    <source>
        <dbReference type="ARBA" id="ARBA00022723"/>
    </source>
</evidence>
<dbReference type="EC" id="7.1.1.-" evidence="13"/>
<evidence type="ECO:0000256" key="1">
    <source>
        <dbReference type="ARBA" id="ARBA00001917"/>
    </source>
</evidence>
<proteinExistence type="inferred from homology"/>
<dbReference type="Pfam" id="PF01512">
    <property type="entry name" value="Complex1_51K"/>
    <property type="match status" value="1"/>
</dbReference>
<evidence type="ECO:0000256" key="6">
    <source>
        <dbReference type="ARBA" id="ARBA00022643"/>
    </source>
</evidence>
<name>A0A4R3YHR5_9PROT</name>
<comment type="similarity">
    <text evidence="3 13">Belongs to the complex I 51 kDa subunit family.</text>
</comment>
<keyword evidence="4 13" id="KW-0004">4Fe-4S</keyword>
<dbReference type="GO" id="GO:0051287">
    <property type="term" value="F:NAD binding"/>
    <property type="evidence" value="ECO:0007669"/>
    <property type="project" value="UniProtKB-UniRule"/>
</dbReference>
<keyword evidence="6 13" id="KW-0288">FMN</keyword>
<comment type="catalytic activity">
    <reaction evidence="12 13">
        <text>a quinone + NADH + 5 H(+)(in) = a quinol + NAD(+) + 4 H(+)(out)</text>
        <dbReference type="Rhea" id="RHEA:57888"/>
        <dbReference type="ChEBI" id="CHEBI:15378"/>
        <dbReference type="ChEBI" id="CHEBI:24646"/>
        <dbReference type="ChEBI" id="CHEBI:57540"/>
        <dbReference type="ChEBI" id="CHEBI:57945"/>
        <dbReference type="ChEBI" id="CHEBI:132124"/>
    </reaction>
</comment>
<comment type="caution">
    <text evidence="15">The sequence shown here is derived from an EMBL/GenBank/DDBJ whole genome shotgun (WGS) entry which is preliminary data.</text>
</comment>
<dbReference type="GO" id="GO:0045333">
    <property type="term" value="P:cellular respiration"/>
    <property type="evidence" value="ECO:0007669"/>
    <property type="project" value="TreeGrafter"/>
</dbReference>
<dbReference type="GO" id="GO:0008137">
    <property type="term" value="F:NADH dehydrogenase (ubiquinone) activity"/>
    <property type="evidence" value="ECO:0007669"/>
    <property type="project" value="InterPro"/>
</dbReference>
<dbReference type="InterPro" id="IPR019575">
    <property type="entry name" value="Nuop51_4Fe4S-bd"/>
</dbReference>
<keyword evidence="8" id="KW-1278">Translocase</keyword>
<dbReference type="InterPro" id="IPR037207">
    <property type="entry name" value="Nuop51_4Fe4S-bd_sf"/>
</dbReference>
<evidence type="ECO:0000256" key="9">
    <source>
        <dbReference type="ARBA" id="ARBA00023004"/>
    </source>
</evidence>
<comment type="cofactor">
    <cofactor evidence="2 13">
        <name>[4Fe-4S] cluster</name>
        <dbReference type="ChEBI" id="CHEBI:49883"/>
    </cofactor>
</comment>
<dbReference type="PANTHER" id="PTHR11780">
    <property type="entry name" value="NADH-UBIQUINONE OXIDOREDUCTASE FLAVOPROTEIN 1 NDUFV1"/>
    <property type="match status" value="1"/>
</dbReference>
<dbReference type="InterPro" id="IPR001949">
    <property type="entry name" value="NADH-UbQ_OxRdtase_51kDa_CS"/>
</dbReference>
<dbReference type="InterPro" id="IPR037225">
    <property type="entry name" value="Nuo51_FMN-bd_sf"/>
</dbReference>
<dbReference type="SUPFAM" id="SSF142984">
    <property type="entry name" value="Nqo1 middle domain-like"/>
    <property type="match status" value="1"/>
</dbReference>
<dbReference type="FunFam" id="1.20.1440.230:FF:000001">
    <property type="entry name" value="Mitochondrial NADH dehydrogenase flavoprotein 1"/>
    <property type="match status" value="1"/>
</dbReference>
<dbReference type="GO" id="GO:0010181">
    <property type="term" value="F:FMN binding"/>
    <property type="evidence" value="ECO:0007669"/>
    <property type="project" value="InterPro"/>
</dbReference>
<dbReference type="Gene3D" id="3.40.50.11540">
    <property type="entry name" value="NADH-ubiquinone oxidoreductase 51kDa subunit"/>
    <property type="match status" value="1"/>
</dbReference>
<keyword evidence="5 13" id="KW-0285">Flavoprotein</keyword>
<comment type="cofactor">
    <cofactor evidence="1 13">
        <name>FMN</name>
        <dbReference type="ChEBI" id="CHEBI:58210"/>
    </cofactor>
</comment>
<gene>
    <name evidence="15" type="ORF">EDC63_101792</name>
</gene>
<keyword evidence="16" id="KW-1185">Reference proteome</keyword>
<evidence type="ECO:0000256" key="12">
    <source>
        <dbReference type="ARBA" id="ARBA00047712"/>
    </source>
</evidence>
<organism evidence="15 16">
    <name type="scientific">Sulfurirhabdus autotrophica</name>
    <dbReference type="NCBI Taxonomy" id="1706046"/>
    <lineage>
        <taxon>Bacteria</taxon>
        <taxon>Pseudomonadati</taxon>
        <taxon>Pseudomonadota</taxon>
        <taxon>Betaproteobacteria</taxon>
        <taxon>Nitrosomonadales</taxon>
        <taxon>Sulfuricellaceae</taxon>
        <taxon>Sulfurirhabdus</taxon>
    </lineage>
</organism>
<dbReference type="GO" id="GO:0003954">
    <property type="term" value="F:NADH dehydrogenase activity"/>
    <property type="evidence" value="ECO:0007669"/>
    <property type="project" value="TreeGrafter"/>
</dbReference>
<keyword evidence="13" id="KW-0874">Quinone</keyword>
<dbReference type="EMBL" id="SMCO01000001">
    <property type="protein sequence ID" value="TCV90818.1"/>
    <property type="molecule type" value="Genomic_DNA"/>
</dbReference>
<evidence type="ECO:0000313" key="16">
    <source>
        <dbReference type="Proteomes" id="UP000295367"/>
    </source>
</evidence>
<evidence type="ECO:0000256" key="11">
    <source>
        <dbReference type="ARBA" id="ARBA00023027"/>
    </source>
</evidence>
<dbReference type="GO" id="GO:0051539">
    <property type="term" value="F:4 iron, 4 sulfur cluster binding"/>
    <property type="evidence" value="ECO:0007669"/>
    <property type="project" value="UniProtKB-UniRule"/>
</dbReference>
<dbReference type="InterPro" id="IPR011537">
    <property type="entry name" value="NADH-UbQ_OxRdtase_suF"/>
</dbReference>
<keyword evidence="9 13" id="KW-0408">Iron</keyword>
<keyword evidence="10 13" id="KW-0411">Iron-sulfur</keyword>
<dbReference type="GO" id="GO:0048038">
    <property type="term" value="F:quinone binding"/>
    <property type="evidence" value="ECO:0007669"/>
    <property type="project" value="UniProtKB-KW"/>
</dbReference>
<dbReference type="NCBIfam" id="TIGR01959">
    <property type="entry name" value="nuoF_fam"/>
    <property type="match status" value="1"/>
</dbReference>
<evidence type="ECO:0000256" key="3">
    <source>
        <dbReference type="ARBA" id="ARBA00007523"/>
    </source>
</evidence>
<dbReference type="PANTHER" id="PTHR11780:SF10">
    <property type="entry name" value="NADH DEHYDROGENASE [UBIQUINONE] FLAVOPROTEIN 1, MITOCHONDRIAL"/>
    <property type="match status" value="1"/>
</dbReference>
<dbReference type="GO" id="GO:0046872">
    <property type="term" value="F:metal ion binding"/>
    <property type="evidence" value="ECO:0007669"/>
    <property type="project" value="UniProtKB-KW"/>
</dbReference>
<dbReference type="PROSITE" id="PS00645">
    <property type="entry name" value="COMPLEX1_51K_2"/>
    <property type="match status" value="1"/>
</dbReference>
<evidence type="ECO:0000313" key="15">
    <source>
        <dbReference type="EMBL" id="TCV90818.1"/>
    </source>
</evidence>
<evidence type="ECO:0000256" key="8">
    <source>
        <dbReference type="ARBA" id="ARBA00022967"/>
    </source>
</evidence>
<dbReference type="Gene3D" id="3.10.20.600">
    <property type="match status" value="1"/>
</dbReference>
<comment type="function">
    <text evidence="13">NDH-1 shuttles electrons from NADH, via FMN and iron-sulfur (Fe-S) centers, to quinones in the respiratory chain.</text>
</comment>
<dbReference type="FunFam" id="3.40.50.11540:FF:000001">
    <property type="entry name" value="NADH dehydrogenase [ubiquinone] flavoprotein 1, mitochondrial"/>
    <property type="match status" value="1"/>
</dbReference>
<protein>
    <recommendedName>
        <fullName evidence="13">NADH-quinone oxidoreductase subunit F</fullName>
        <ecNumber evidence="13">7.1.1.-</ecNumber>
    </recommendedName>
</protein>
<dbReference type="Gene3D" id="6.10.250.1450">
    <property type="match status" value="1"/>
</dbReference>
<dbReference type="InterPro" id="IPR019554">
    <property type="entry name" value="Soluble_ligand-bd"/>
</dbReference>
<evidence type="ECO:0000256" key="5">
    <source>
        <dbReference type="ARBA" id="ARBA00022630"/>
    </source>
</evidence>
<dbReference type="SMART" id="SM00928">
    <property type="entry name" value="NADH_4Fe-4S"/>
    <property type="match status" value="1"/>
</dbReference>
<dbReference type="NCBIfam" id="NF010120">
    <property type="entry name" value="PRK13596.1"/>
    <property type="match status" value="1"/>
</dbReference>
<dbReference type="SUPFAM" id="SSF140490">
    <property type="entry name" value="Nqo1C-terminal domain-like"/>
    <property type="match status" value="1"/>
</dbReference>
<keyword evidence="11 13" id="KW-0520">NAD</keyword>
<evidence type="ECO:0000256" key="4">
    <source>
        <dbReference type="ARBA" id="ARBA00022485"/>
    </source>
</evidence>
<dbReference type="InterPro" id="IPR050837">
    <property type="entry name" value="ComplexI_51kDa_subunit"/>
</dbReference>
<keyword evidence="7 13" id="KW-0479">Metal-binding</keyword>
<dbReference type="Pfam" id="PF10589">
    <property type="entry name" value="NADH_4Fe-4S"/>
    <property type="match status" value="1"/>
</dbReference>
<dbReference type="Proteomes" id="UP000295367">
    <property type="component" value="Unassembled WGS sequence"/>
</dbReference>
<feature type="domain" description="NADH-ubiquinone oxidoreductase 51kDa subunit iron-sulphur binding" evidence="14">
    <location>
        <begin position="327"/>
        <end position="372"/>
    </location>
</feature>